<dbReference type="EMBL" id="QTJU01000009">
    <property type="protein sequence ID" value="RFM26495.1"/>
    <property type="molecule type" value="Genomic_DNA"/>
</dbReference>
<accession>A0A3E1NET2</accession>
<reference evidence="1 2" key="1">
    <citation type="submission" date="2018-08" db="EMBL/GenBank/DDBJ databases">
        <title>Chitinophagaceae sp. K23C18032701, a novel bacterium isolated from forest soil.</title>
        <authorList>
            <person name="Wang C."/>
        </authorList>
    </citation>
    <scope>NUCLEOTIDE SEQUENCE [LARGE SCALE GENOMIC DNA]</scope>
    <source>
        <strain evidence="1 2">K23C18032701</strain>
    </source>
</reference>
<keyword evidence="2" id="KW-1185">Reference proteome</keyword>
<evidence type="ECO:0000313" key="1">
    <source>
        <dbReference type="EMBL" id="RFM26495.1"/>
    </source>
</evidence>
<dbReference type="Proteomes" id="UP000261284">
    <property type="component" value="Unassembled WGS sequence"/>
</dbReference>
<proteinExistence type="predicted"/>
<dbReference type="AlphaFoldDB" id="A0A3E1NET2"/>
<gene>
    <name evidence="1" type="ORF">DXN05_19930</name>
</gene>
<sequence>MFLKPYTENIIPVQLNGIYQGYAHYGAGNGIYIQRVNSAWDGRYKNVPQPRVPYVYWILAKTLCGDVTRKVRWCSSVKERVNAESAAPKNNRAHQQKTEFVLYLPLSTGKRRSHSIL</sequence>
<name>A0A3E1NET2_9BACT</name>
<comment type="caution">
    <text evidence="1">The sequence shown here is derived from an EMBL/GenBank/DDBJ whole genome shotgun (WGS) entry which is preliminary data.</text>
</comment>
<protein>
    <submittedName>
        <fullName evidence="1">Uncharacterized protein</fullName>
    </submittedName>
</protein>
<evidence type="ECO:0000313" key="2">
    <source>
        <dbReference type="Proteomes" id="UP000261284"/>
    </source>
</evidence>
<organism evidence="1 2">
    <name type="scientific">Deminuibacter soli</name>
    <dbReference type="NCBI Taxonomy" id="2291815"/>
    <lineage>
        <taxon>Bacteria</taxon>
        <taxon>Pseudomonadati</taxon>
        <taxon>Bacteroidota</taxon>
        <taxon>Chitinophagia</taxon>
        <taxon>Chitinophagales</taxon>
        <taxon>Chitinophagaceae</taxon>
        <taxon>Deminuibacter</taxon>
    </lineage>
</organism>